<reference evidence="2" key="4">
    <citation type="journal article" date="2022" name="PLoS Pathog.">
        <title>Chromosome-level genome of Schistosoma haematobium underpins genome-wide explorations of molecular variation.</title>
        <authorList>
            <person name="Stroehlein A.J."/>
            <person name="Korhonen P.K."/>
            <person name="Lee V.V."/>
            <person name="Ralph S.A."/>
            <person name="Mentink-Kane M."/>
            <person name="You H."/>
            <person name="McManus D.P."/>
            <person name="Tchuente L.T."/>
            <person name="Stothard J.R."/>
            <person name="Kaur P."/>
            <person name="Dudchenko O."/>
            <person name="Aiden E.L."/>
            <person name="Yang B."/>
            <person name="Yang H."/>
            <person name="Emery A.M."/>
            <person name="Webster B.L."/>
            <person name="Brindley P.J."/>
            <person name="Rollinson D."/>
            <person name="Chang B.C.H."/>
            <person name="Gasser R.B."/>
            <person name="Young N.D."/>
        </authorList>
    </citation>
    <scope>NUCLEOTIDE SEQUENCE</scope>
</reference>
<dbReference type="KEGG" id="shx:MS3_00011004"/>
<evidence type="ECO:0000313" key="2">
    <source>
        <dbReference type="EMBL" id="KAH9577909.1"/>
    </source>
</evidence>
<organism evidence="2 3">
    <name type="scientific">Schistosoma haematobium</name>
    <name type="common">Blood fluke</name>
    <dbReference type="NCBI Taxonomy" id="6185"/>
    <lineage>
        <taxon>Eukaryota</taxon>
        <taxon>Metazoa</taxon>
        <taxon>Spiralia</taxon>
        <taxon>Lophotrochozoa</taxon>
        <taxon>Platyhelminthes</taxon>
        <taxon>Trematoda</taxon>
        <taxon>Digenea</taxon>
        <taxon>Strigeidida</taxon>
        <taxon>Schistosomatoidea</taxon>
        <taxon>Schistosomatidae</taxon>
        <taxon>Schistosoma</taxon>
    </lineage>
</organism>
<protein>
    <submittedName>
        <fullName evidence="2">DNA topoisomerase 2-beta</fullName>
    </submittedName>
</protein>
<evidence type="ECO:0000313" key="3">
    <source>
        <dbReference type="Proteomes" id="UP000471633"/>
    </source>
</evidence>
<feature type="region of interest" description="Disordered" evidence="1">
    <location>
        <begin position="62"/>
        <end position="137"/>
    </location>
</feature>
<keyword evidence="3" id="KW-1185">Reference proteome</keyword>
<accession>A0A922LBH1</accession>
<feature type="compositionally biased region" description="Basic residues" evidence="1">
    <location>
        <begin position="165"/>
        <end position="175"/>
    </location>
</feature>
<dbReference type="CTD" id="7155"/>
<dbReference type="EMBL" id="AMPZ03000149">
    <property type="protein sequence ID" value="KAH9577909.1"/>
    <property type="molecule type" value="Genomic_DNA"/>
</dbReference>
<dbReference type="GeneID" id="75578330"/>
<dbReference type="RefSeq" id="XP_051063921.1">
    <property type="nucleotide sequence ID" value="XM_051219411.1"/>
</dbReference>
<dbReference type="Proteomes" id="UP000471633">
    <property type="component" value="Unassembled WGS sequence"/>
</dbReference>
<proteinExistence type="predicted"/>
<feature type="compositionally biased region" description="Acidic residues" evidence="1">
    <location>
        <begin position="149"/>
        <end position="160"/>
    </location>
</feature>
<reference evidence="2" key="3">
    <citation type="submission" date="2021-06" db="EMBL/GenBank/DDBJ databases">
        <title>Chromosome-level genome assembly for S. haematobium.</title>
        <authorList>
            <person name="Stroehlein A.J."/>
        </authorList>
    </citation>
    <scope>NUCLEOTIDE SEQUENCE</scope>
</reference>
<feature type="region of interest" description="Disordered" evidence="1">
    <location>
        <begin position="149"/>
        <end position="207"/>
    </location>
</feature>
<comment type="caution">
    <text evidence="2">The sequence shown here is derived from an EMBL/GenBank/DDBJ whole genome shotgun (WGS) entry which is preliminary data.</text>
</comment>
<feature type="region of interest" description="Disordered" evidence="1">
    <location>
        <begin position="1"/>
        <end position="39"/>
    </location>
</feature>
<name>A0A922LBH1_SCHHA</name>
<feature type="compositionally biased region" description="Basic and acidic residues" evidence="1">
    <location>
        <begin position="1"/>
        <end position="20"/>
    </location>
</feature>
<gene>
    <name evidence="2" type="primary">TOP2B</name>
    <name evidence="2" type="ORF">MS3_00011004</name>
</gene>
<reference evidence="2" key="1">
    <citation type="journal article" date="2012" name="Nat. Genet.">
        <title>Whole-genome sequence of Schistosoma haematobium.</title>
        <authorList>
            <person name="Young N.D."/>
            <person name="Jex A.R."/>
            <person name="Li B."/>
            <person name="Liu S."/>
            <person name="Yang L."/>
            <person name="Xiong Z."/>
            <person name="Li Y."/>
            <person name="Cantacessi C."/>
            <person name="Hall R.S."/>
            <person name="Xu X."/>
            <person name="Chen F."/>
            <person name="Wu X."/>
            <person name="Zerlotini A."/>
            <person name="Oliveira G."/>
            <person name="Hofmann A."/>
            <person name="Zhang G."/>
            <person name="Fang X."/>
            <person name="Kang Y."/>
            <person name="Campbell B.E."/>
            <person name="Loukas A."/>
            <person name="Ranganathan S."/>
            <person name="Rollinson D."/>
            <person name="Rinaldi G."/>
            <person name="Brindley P.J."/>
            <person name="Yang H."/>
            <person name="Wang J."/>
            <person name="Wang J."/>
            <person name="Gasser R.B."/>
        </authorList>
    </citation>
    <scope>NUCLEOTIDE SEQUENCE</scope>
</reference>
<evidence type="ECO:0000256" key="1">
    <source>
        <dbReference type="SAM" id="MobiDB-lite"/>
    </source>
</evidence>
<sequence length="207" mass="22227">MNKSENFRVVDHGQGNKEIDIPIVSEIPDTKSTSSIPSSVYGGGASVKAGSFPLFSVLNISSGSTSRGAPGIASGRGRGRGGKGRQFSAPPKSQPSIKSMFPPTQKKTTINISTDDDSNDAASITTSQKEPRVNSRRTVTNRARYVFDDEDDDLDIDSDDSGAKKQSKGGSRKRQKNDDDSDFEPEKVKKGKSKKGALDDSDFEFSD</sequence>
<reference evidence="2" key="2">
    <citation type="journal article" date="2019" name="Gigascience">
        <title>High-quality Schistosoma haematobium genome achieved by single-molecule and long-range sequencing.</title>
        <authorList>
            <person name="Stroehlein A.J."/>
            <person name="Korhonen P.K."/>
            <person name="Chong T.M."/>
            <person name="Lim Y.L."/>
            <person name="Chan K.G."/>
            <person name="Webster B."/>
            <person name="Rollinson D."/>
            <person name="Brindley P.J."/>
            <person name="Gasser R.B."/>
            <person name="Young N.D."/>
        </authorList>
    </citation>
    <scope>NUCLEOTIDE SEQUENCE</scope>
</reference>
<dbReference type="AlphaFoldDB" id="A0A922LBH1"/>